<dbReference type="InterPro" id="IPR036047">
    <property type="entry name" value="F-box-like_dom_sf"/>
</dbReference>
<accession>A0A835IVE4</accession>
<keyword evidence="3" id="KW-1185">Reference proteome</keyword>
<dbReference type="InterPro" id="IPR001810">
    <property type="entry name" value="F-box_dom"/>
</dbReference>
<protein>
    <recommendedName>
        <fullName evidence="1">F-box domain-containing protein</fullName>
    </recommendedName>
</protein>
<dbReference type="Pfam" id="PF12937">
    <property type="entry name" value="F-box-like"/>
    <property type="match status" value="1"/>
</dbReference>
<organism evidence="2 3">
    <name type="scientific">Coptis chinensis</name>
    <dbReference type="NCBI Taxonomy" id="261450"/>
    <lineage>
        <taxon>Eukaryota</taxon>
        <taxon>Viridiplantae</taxon>
        <taxon>Streptophyta</taxon>
        <taxon>Embryophyta</taxon>
        <taxon>Tracheophyta</taxon>
        <taxon>Spermatophyta</taxon>
        <taxon>Magnoliopsida</taxon>
        <taxon>Ranunculales</taxon>
        <taxon>Ranunculaceae</taxon>
        <taxon>Coptidoideae</taxon>
        <taxon>Coptis</taxon>
    </lineage>
</organism>
<dbReference type="InterPro" id="IPR050796">
    <property type="entry name" value="SCF_F-box_component"/>
</dbReference>
<evidence type="ECO:0000313" key="3">
    <source>
        <dbReference type="Proteomes" id="UP000631114"/>
    </source>
</evidence>
<dbReference type="Proteomes" id="UP000631114">
    <property type="component" value="Unassembled WGS sequence"/>
</dbReference>
<dbReference type="Gene3D" id="1.20.1280.50">
    <property type="match status" value="1"/>
</dbReference>
<dbReference type="EMBL" id="JADFTS010000001">
    <property type="protein sequence ID" value="KAF9624394.1"/>
    <property type="molecule type" value="Genomic_DNA"/>
</dbReference>
<sequence>MSPPTEGEVCKVSKLPDDIFFDIISRLPLKTISACKWVSKTWYALILNPRLAEIHFAKTNSPCVLFGGWYKKFHLIDNECFDSFDTSATTYHIEFKEFNENFTMDGSINYYEVVGLVNGLVCFCHESHEGCFNGSPYYVCNPITKDYVIPPKSPNNHIEPLGSGFGFD</sequence>
<gene>
    <name evidence="2" type="ORF">IFM89_011319</name>
</gene>
<dbReference type="SMART" id="SM00256">
    <property type="entry name" value="FBOX"/>
    <property type="match status" value="1"/>
</dbReference>
<evidence type="ECO:0000313" key="2">
    <source>
        <dbReference type="EMBL" id="KAF9624394.1"/>
    </source>
</evidence>
<name>A0A835IVE4_9MAGN</name>
<reference evidence="2 3" key="1">
    <citation type="submission" date="2020-10" db="EMBL/GenBank/DDBJ databases">
        <title>The Coptis chinensis genome and diversification of protoberbering-type alkaloids.</title>
        <authorList>
            <person name="Wang B."/>
            <person name="Shu S."/>
            <person name="Song C."/>
            <person name="Liu Y."/>
        </authorList>
    </citation>
    <scope>NUCLEOTIDE SEQUENCE [LARGE SCALE GENOMIC DNA]</scope>
    <source>
        <strain evidence="2">HL-2020</strain>
        <tissue evidence="2">Leaf</tissue>
    </source>
</reference>
<comment type="caution">
    <text evidence="2">The sequence shown here is derived from an EMBL/GenBank/DDBJ whole genome shotgun (WGS) entry which is preliminary data.</text>
</comment>
<dbReference type="OrthoDB" id="1924677at2759"/>
<dbReference type="PROSITE" id="PS50181">
    <property type="entry name" value="FBOX"/>
    <property type="match status" value="1"/>
</dbReference>
<dbReference type="PANTHER" id="PTHR31672">
    <property type="entry name" value="BNACNNG10540D PROTEIN"/>
    <property type="match status" value="1"/>
</dbReference>
<proteinExistence type="predicted"/>
<feature type="domain" description="F-box" evidence="1">
    <location>
        <begin position="9"/>
        <end position="59"/>
    </location>
</feature>
<dbReference type="SUPFAM" id="SSF81383">
    <property type="entry name" value="F-box domain"/>
    <property type="match status" value="1"/>
</dbReference>
<dbReference type="PANTHER" id="PTHR31672:SF13">
    <property type="entry name" value="F-BOX PROTEIN CPR30-LIKE"/>
    <property type="match status" value="1"/>
</dbReference>
<dbReference type="AlphaFoldDB" id="A0A835IVE4"/>
<evidence type="ECO:0000259" key="1">
    <source>
        <dbReference type="PROSITE" id="PS50181"/>
    </source>
</evidence>